<evidence type="ECO:0008006" key="3">
    <source>
        <dbReference type="Google" id="ProtNLM"/>
    </source>
</evidence>
<dbReference type="GO" id="GO:0003676">
    <property type="term" value="F:nucleic acid binding"/>
    <property type="evidence" value="ECO:0007669"/>
    <property type="project" value="InterPro"/>
</dbReference>
<evidence type="ECO:0000256" key="1">
    <source>
        <dbReference type="SAM" id="MobiDB-lite"/>
    </source>
</evidence>
<proteinExistence type="predicted"/>
<name>A0A7S3S570_EMIHU</name>
<dbReference type="EMBL" id="HBIR01018970">
    <property type="protein sequence ID" value="CAE0544508.1"/>
    <property type="molecule type" value="Transcribed_RNA"/>
</dbReference>
<sequence>MTAGSTWTFVNGVKVTQVPGEAPASRSAPPVLLPAKHTPIMATGISAPKLELSGQHAAGHSGLPPPPPGTVFLSSIPEALDDAQLLQLICTFGDATSLQRAVTFATFTYSEGDEMGQTAIYALNGLELGGASLAARKATAQDLAALRGSAELRDEAPKPPANGGGAEGAPKPWVVELRGVVGDDTDADIAEQDVHNECSPPCPSPRRGIARDHPRLPEIRCSDLGDVSAVSPPPRCGRRHSDAFEQARVPFGRMRLHRRHTSLRRSSAGVASLLCARLACSRSRCGTPTAPFSSSWRTRRTPTGCARHLAGESTSAAPCRPSCCRRMRSRALSRAVDVG</sequence>
<organism evidence="2">
    <name type="scientific">Emiliania huxleyi</name>
    <name type="common">Coccolithophore</name>
    <name type="synonym">Pontosphaera huxleyi</name>
    <dbReference type="NCBI Taxonomy" id="2903"/>
    <lineage>
        <taxon>Eukaryota</taxon>
        <taxon>Haptista</taxon>
        <taxon>Haptophyta</taxon>
        <taxon>Prymnesiophyceae</taxon>
        <taxon>Isochrysidales</taxon>
        <taxon>Noelaerhabdaceae</taxon>
        <taxon>Emiliania</taxon>
    </lineage>
</organism>
<dbReference type="AlphaFoldDB" id="A0A7S3S570"/>
<reference evidence="2" key="1">
    <citation type="submission" date="2021-01" db="EMBL/GenBank/DDBJ databases">
        <authorList>
            <person name="Corre E."/>
            <person name="Pelletier E."/>
            <person name="Niang G."/>
            <person name="Scheremetjew M."/>
            <person name="Finn R."/>
            <person name="Kale V."/>
            <person name="Holt S."/>
            <person name="Cochrane G."/>
            <person name="Meng A."/>
            <person name="Brown T."/>
            <person name="Cohen L."/>
        </authorList>
    </citation>
    <scope>NUCLEOTIDE SEQUENCE</scope>
    <source>
        <strain evidence="2">379</strain>
    </source>
</reference>
<dbReference type="InterPro" id="IPR035979">
    <property type="entry name" value="RBD_domain_sf"/>
</dbReference>
<evidence type="ECO:0000313" key="2">
    <source>
        <dbReference type="EMBL" id="CAE0544508.1"/>
    </source>
</evidence>
<accession>A0A7S3S570</accession>
<dbReference type="SUPFAM" id="SSF54928">
    <property type="entry name" value="RNA-binding domain, RBD"/>
    <property type="match status" value="1"/>
</dbReference>
<feature type="region of interest" description="Disordered" evidence="1">
    <location>
        <begin position="149"/>
        <end position="170"/>
    </location>
</feature>
<gene>
    <name evidence="2" type="ORF">EHUX00137_LOCUS14340</name>
</gene>
<protein>
    <recommendedName>
        <fullName evidence="3">RRM domain-containing protein</fullName>
    </recommendedName>
</protein>